<accession>A0A0C2N3B1</accession>
<protein>
    <submittedName>
        <fullName evidence="1">Uncharacterized protein</fullName>
    </submittedName>
</protein>
<reference evidence="1 2" key="1">
    <citation type="journal article" date="2014" name="Genome Biol. Evol.">
        <title>The genome of the myxosporean Thelohanellus kitauei shows adaptations to nutrient acquisition within its fish host.</title>
        <authorList>
            <person name="Yang Y."/>
            <person name="Xiong J."/>
            <person name="Zhou Z."/>
            <person name="Huo F."/>
            <person name="Miao W."/>
            <person name="Ran C."/>
            <person name="Liu Y."/>
            <person name="Zhang J."/>
            <person name="Feng J."/>
            <person name="Wang M."/>
            <person name="Wang M."/>
            <person name="Wang L."/>
            <person name="Yao B."/>
        </authorList>
    </citation>
    <scope>NUCLEOTIDE SEQUENCE [LARGE SCALE GENOMIC DNA]</scope>
    <source>
        <strain evidence="1">Wuqing</strain>
    </source>
</reference>
<dbReference type="AlphaFoldDB" id="A0A0C2N3B1"/>
<gene>
    <name evidence="1" type="ORF">RF11_07599</name>
</gene>
<evidence type="ECO:0000313" key="2">
    <source>
        <dbReference type="Proteomes" id="UP000031668"/>
    </source>
</evidence>
<comment type="caution">
    <text evidence="1">The sequence shown here is derived from an EMBL/GenBank/DDBJ whole genome shotgun (WGS) entry which is preliminary data.</text>
</comment>
<organism evidence="1 2">
    <name type="scientific">Thelohanellus kitauei</name>
    <name type="common">Myxosporean</name>
    <dbReference type="NCBI Taxonomy" id="669202"/>
    <lineage>
        <taxon>Eukaryota</taxon>
        <taxon>Metazoa</taxon>
        <taxon>Cnidaria</taxon>
        <taxon>Myxozoa</taxon>
        <taxon>Myxosporea</taxon>
        <taxon>Bivalvulida</taxon>
        <taxon>Platysporina</taxon>
        <taxon>Myxobolidae</taxon>
        <taxon>Thelohanellus</taxon>
    </lineage>
</organism>
<dbReference type="Proteomes" id="UP000031668">
    <property type="component" value="Unassembled WGS sequence"/>
</dbReference>
<sequence length="109" mass="12759">MSYNQQTSNINLSPTITNLHLNGIGEISATNIPSHEEDRQNYCIHLIEFTVVRSNKCFRTFNRMRQKLECSFLILKTRQMHFFSDYSIPTYTISTVKLCMCSNNFTPRI</sequence>
<proteinExistence type="predicted"/>
<dbReference type="EMBL" id="JWZT01000528">
    <property type="protein sequence ID" value="KII74131.1"/>
    <property type="molecule type" value="Genomic_DNA"/>
</dbReference>
<name>A0A0C2N3B1_THEKT</name>
<keyword evidence="2" id="KW-1185">Reference proteome</keyword>
<evidence type="ECO:0000313" key="1">
    <source>
        <dbReference type="EMBL" id="KII74131.1"/>
    </source>
</evidence>